<dbReference type="PRINTS" id="PR00722">
    <property type="entry name" value="CHYMOTRYPSIN"/>
</dbReference>
<dbReference type="PANTHER" id="PTHR24276:SF98">
    <property type="entry name" value="FI18310P1-RELATED"/>
    <property type="match status" value="1"/>
</dbReference>
<keyword evidence="6" id="KW-1185">Reference proteome</keyword>
<dbReference type="InterPro" id="IPR033116">
    <property type="entry name" value="TRYPSIN_SER"/>
</dbReference>
<dbReference type="PROSITE" id="PS50240">
    <property type="entry name" value="TRYPSIN_DOM"/>
    <property type="match status" value="1"/>
</dbReference>
<dbReference type="InterPro" id="IPR001254">
    <property type="entry name" value="Trypsin_dom"/>
</dbReference>
<accession>A0A4R4V3C5</accession>
<dbReference type="InterPro" id="IPR043504">
    <property type="entry name" value="Peptidase_S1_PA_chymotrypsin"/>
</dbReference>
<protein>
    <submittedName>
        <fullName evidence="5">Serine protease</fullName>
    </submittedName>
</protein>
<organism evidence="5 6">
    <name type="scientific">Nonomuraea diastatica</name>
    <dbReference type="NCBI Taxonomy" id="1848329"/>
    <lineage>
        <taxon>Bacteria</taxon>
        <taxon>Bacillati</taxon>
        <taxon>Actinomycetota</taxon>
        <taxon>Actinomycetes</taxon>
        <taxon>Streptosporangiales</taxon>
        <taxon>Streptosporangiaceae</taxon>
        <taxon>Nonomuraea</taxon>
    </lineage>
</organism>
<comment type="similarity">
    <text evidence="1">Belongs to the peptidase S1 family.</text>
</comment>
<reference evidence="5 6" key="1">
    <citation type="submission" date="2019-03" db="EMBL/GenBank/DDBJ databases">
        <title>Draft genome sequences of novel Actinobacteria.</title>
        <authorList>
            <person name="Sahin N."/>
            <person name="Ay H."/>
            <person name="Saygin H."/>
        </authorList>
    </citation>
    <scope>NUCLEOTIDE SEQUENCE [LARGE SCALE GENOMIC DNA]</scope>
    <source>
        <strain evidence="5 6">KC712</strain>
    </source>
</reference>
<evidence type="ECO:0000256" key="1">
    <source>
        <dbReference type="ARBA" id="ARBA00007664"/>
    </source>
</evidence>
<dbReference type="InterPro" id="IPR050430">
    <property type="entry name" value="Peptidase_S1"/>
</dbReference>
<comment type="caution">
    <text evidence="5">The sequence shown here is derived from an EMBL/GenBank/DDBJ whole genome shotgun (WGS) entry which is preliminary data.</text>
</comment>
<dbReference type="PANTHER" id="PTHR24276">
    <property type="entry name" value="POLYSERASE-RELATED"/>
    <property type="match status" value="1"/>
</dbReference>
<evidence type="ECO:0000313" key="5">
    <source>
        <dbReference type="EMBL" id="TDC99577.1"/>
    </source>
</evidence>
<evidence type="ECO:0000256" key="3">
    <source>
        <dbReference type="RuleBase" id="RU363034"/>
    </source>
</evidence>
<keyword evidence="3" id="KW-0378">Hydrolase</keyword>
<dbReference type="SUPFAM" id="SSF50494">
    <property type="entry name" value="Trypsin-like serine proteases"/>
    <property type="match status" value="1"/>
</dbReference>
<dbReference type="Proteomes" id="UP000294543">
    <property type="component" value="Unassembled WGS sequence"/>
</dbReference>
<dbReference type="AlphaFoldDB" id="A0A4R4V3C5"/>
<dbReference type="InterPro" id="IPR001314">
    <property type="entry name" value="Peptidase_S1A"/>
</dbReference>
<dbReference type="PROSITE" id="PS00134">
    <property type="entry name" value="TRYPSIN_HIS"/>
    <property type="match status" value="1"/>
</dbReference>
<keyword evidence="3 5" id="KW-0645">Protease</keyword>
<dbReference type="Pfam" id="PF00089">
    <property type="entry name" value="Trypsin"/>
    <property type="match status" value="1"/>
</dbReference>
<dbReference type="GO" id="GO:0006508">
    <property type="term" value="P:proteolysis"/>
    <property type="evidence" value="ECO:0007669"/>
    <property type="project" value="UniProtKB-KW"/>
</dbReference>
<dbReference type="EMBL" id="SMKP01000441">
    <property type="protein sequence ID" value="TDC99577.1"/>
    <property type="molecule type" value="Genomic_DNA"/>
</dbReference>
<dbReference type="InterPro" id="IPR018114">
    <property type="entry name" value="TRYPSIN_HIS"/>
</dbReference>
<evidence type="ECO:0000256" key="2">
    <source>
        <dbReference type="ARBA" id="ARBA00023157"/>
    </source>
</evidence>
<evidence type="ECO:0000313" key="6">
    <source>
        <dbReference type="Proteomes" id="UP000294543"/>
    </source>
</evidence>
<dbReference type="CDD" id="cd00190">
    <property type="entry name" value="Tryp_SPc"/>
    <property type="match status" value="1"/>
</dbReference>
<keyword evidence="2" id="KW-1015">Disulfide bond</keyword>
<gene>
    <name evidence="5" type="ORF">E1294_52080</name>
</gene>
<evidence type="ECO:0000259" key="4">
    <source>
        <dbReference type="PROSITE" id="PS50240"/>
    </source>
</evidence>
<sequence length="245" mass="26077">MADDPGYNPQLIGGSPATEEYKFAATLLYKDQGDRPTPVRCGGAQIAPEWVITAAHCLAGRNPADFEVNVGSNDYLGGKIIDAAAFFVHPFWNDESEKSAGDIALIKLAAPSPAPSISPFRTPIAGTPVRMIGWGRTVGGDPASIPREILQLDTRLLPASACEFGDEFSITPGDLCVERGNGGTAGACNGDSGSPLLLNVRGKWRIIGVDSRSGGDSCLATDEVFTSTAFYWNWVADTMIENRRR</sequence>
<dbReference type="InterPro" id="IPR009003">
    <property type="entry name" value="Peptidase_S1_PA"/>
</dbReference>
<dbReference type="PROSITE" id="PS00135">
    <property type="entry name" value="TRYPSIN_SER"/>
    <property type="match status" value="1"/>
</dbReference>
<dbReference type="GO" id="GO:0004252">
    <property type="term" value="F:serine-type endopeptidase activity"/>
    <property type="evidence" value="ECO:0007669"/>
    <property type="project" value="InterPro"/>
</dbReference>
<feature type="domain" description="Peptidase S1" evidence="4">
    <location>
        <begin position="11"/>
        <end position="240"/>
    </location>
</feature>
<dbReference type="SMART" id="SM00020">
    <property type="entry name" value="Tryp_SPc"/>
    <property type="match status" value="1"/>
</dbReference>
<dbReference type="Gene3D" id="2.40.10.10">
    <property type="entry name" value="Trypsin-like serine proteases"/>
    <property type="match status" value="1"/>
</dbReference>
<keyword evidence="3" id="KW-0720">Serine protease</keyword>
<proteinExistence type="inferred from homology"/>
<dbReference type="OrthoDB" id="3657335at2"/>
<name>A0A4R4V3C5_9ACTN</name>